<proteinExistence type="predicted"/>
<keyword evidence="3" id="KW-1185">Reference proteome</keyword>
<evidence type="ECO:0000313" key="2">
    <source>
        <dbReference type="EMBL" id="CAG9765688.1"/>
    </source>
</evidence>
<gene>
    <name evidence="2" type="ORF">CEUTPL_LOCUS6293</name>
</gene>
<feature type="domain" description="Essential protein Yae1 N-terminal" evidence="1">
    <location>
        <begin position="26"/>
        <end position="58"/>
    </location>
</feature>
<protein>
    <recommendedName>
        <fullName evidence="1">Essential protein Yae1 N-terminal domain-containing protein</fullName>
    </recommendedName>
</protein>
<dbReference type="Proteomes" id="UP001152799">
    <property type="component" value="Chromosome 3"/>
</dbReference>
<evidence type="ECO:0000313" key="3">
    <source>
        <dbReference type="Proteomes" id="UP001152799"/>
    </source>
</evidence>
<dbReference type="EMBL" id="OU892279">
    <property type="protein sequence ID" value="CAG9765688.1"/>
    <property type="molecule type" value="Genomic_DNA"/>
</dbReference>
<organism evidence="2 3">
    <name type="scientific">Ceutorhynchus assimilis</name>
    <name type="common">cabbage seed weevil</name>
    <dbReference type="NCBI Taxonomy" id="467358"/>
    <lineage>
        <taxon>Eukaryota</taxon>
        <taxon>Metazoa</taxon>
        <taxon>Ecdysozoa</taxon>
        <taxon>Arthropoda</taxon>
        <taxon>Hexapoda</taxon>
        <taxon>Insecta</taxon>
        <taxon>Pterygota</taxon>
        <taxon>Neoptera</taxon>
        <taxon>Endopterygota</taxon>
        <taxon>Coleoptera</taxon>
        <taxon>Polyphaga</taxon>
        <taxon>Cucujiformia</taxon>
        <taxon>Curculionidae</taxon>
        <taxon>Ceutorhynchinae</taxon>
        <taxon>Ceutorhynchus</taxon>
    </lineage>
</organism>
<name>A0A9N9MLR0_9CUCU</name>
<reference evidence="2" key="1">
    <citation type="submission" date="2022-01" db="EMBL/GenBank/DDBJ databases">
        <authorList>
            <person name="King R."/>
        </authorList>
    </citation>
    <scope>NUCLEOTIDE SEQUENCE</scope>
</reference>
<dbReference type="InterPro" id="IPR019191">
    <property type="entry name" value="Essential_protein_Yae1_N"/>
</dbReference>
<sequence>MDLEGAEIEPDWKKVERDMIKVGLKNGLSDGRDSNFQKSFDTGYKDGFRNGYELGKLQFQRTQLNRPVSAQTTELLQNTSTGMCVACTSEKDNEDVADVRRKQNALFGANIEKINRDFNKDNLD</sequence>
<accession>A0A9N9MLR0</accession>
<dbReference type="Pfam" id="PF09811">
    <property type="entry name" value="Yae1_N"/>
    <property type="match status" value="1"/>
</dbReference>
<dbReference type="AlphaFoldDB" id="A0A9N9MLR0"/>
<evidence type="ECO:0000259" key="1">
    <source>
        <dbReference type="Pfam" id="PF09811"/>
    </source>
</evidence>
<dbReference type="OrthoDB" id="20086at2759"/>